<gene>
    <name evidence="1" type="ORF">COLO4_13579</name>
</gene>
<sequence length="38" mass="4510">MDVFSPSERKFWKEFQPRAMAVIKMSQKVLSNANVVYF</sequence>
<dbReference type="Proteomes" id="UP000187203">
    <property type="component" value="Unassembled WGS sequence"/>
</dbReference>
<dbReference type="EMBL" id="AWUE01015205">
    <property type="protein sequence ID" value="OMO98996.1"/>
    <property type="molecule type" value="Genomic_DNA"/>
</dbReference>
<accession>A0A1R3JVV0</accession>
<evidence type="ECO:0000313" key="1">
    <source>
        <dbReference type="EMBL" id="OMO98996.1"/>
    </source>
</evidence>
<protein>
    <submittedName>
        <fullName evidence="1">Uncharacterized protein</fullName>
    </submittedName>
</protein>
<reference evidence="2" key="1">
    <citation type="submission" date="2013-09" db="EMBL/GenBank/DDBJ databases">
        <title>Corchorus olitorius genome sequencing.</title>
        <authorList>
            <person name="Alam M."/>
            <person name="Haque M.S."/>
            <person name="Islam M.S."/>
            <person name="Emdad E.M."/>
            <person name="Islam M.M."/>
            <person name="Ahmed B."/>
            <person name="Halim A."/>
            <person name="Hossen Q.M.M."/>
            <person name="Hossain M.Z."/>
            <person name="Ahmed R."/>
            <person name="Khan M.M."/>
            <person name="Islam R."/>
            <person name="Rashid M.M."/>
            <person name="Khan S.A."/>
            <person name="Rahman M.S."/>
            <person name="Alam M."/>
            <person name="Yahiya A.S."/>
            <person name="Khan M.S."/>
            <person name="Azam M.S."/>
            <person name="Haque T."/>
            <person name="Lashkar M.Z.H."/>
            <person name="Akhand A.I."/>
            <person name="Morshed G."/>
            <person name="Roy S."/>
            <person name="Uddin K.S."/>
            <person name="Rabeya T."/>
            <person name="Hossain A.S."/>
            <person name="Chowdhury A."/>
            <person name="Snigdha A.R."/>
            <person name="Mortoza M.S."/>
            <person name="Matin S.A."/>
            <person name="Hoque S.M.E."/>
            <person name="Islam M.K."/>
            <person name="Roy D.K."/>
            <person name="Haider R."/>
            <person name="Moosa M.M."/>
            <person name="Elias S.M."/>
            <person name="Hasan A.M."/>
            <person name="Jahan S."/>
            <person name="Shafiuddin M."/>
            <person name="Mahmood N."/>
            <person name="Shommy N.S."/>
        </authorList>
    </citation>
    <scope>NUCLEOTIDE SEQUENCE [LARGE SCALE GENOMIC DNA]</scope>
    <source>
        <strain evidence="2">cv. O-4</strain>
    </source>
</reference>
<comment type="caution">
    <text evidence="1">The sequence shown here is derived from an EMBL/GenBank/DDBJ whole genome shotgun (WGS) entry which is preliminary data.</text>
</comment>
<organism evidence="1 2">
    <name type="scientific">Corchorus olitorius</name>
    <dbReference type="NCBI Taxonomy" id="93759"/>
    <lineage>
        <taxon>Eukaryota</taxon>
        <taxon>Viridiplantae</taxon>
        <taxon>Streptophyta</taxon>
        <taxon>Embryophyta</taxon>
        <taxon>Tracheophyta</taxon>
        <taxon>Spermatophyta</taxon>
        <taxon>Magnoliopsida</taxon>
        <taxon>eudicotyledons</taxon>
        <taxon>Gunneridae</taxon>
        <taxon>Pentapetalae</taxon>
        <taxon>rosids</taxon>
        <taxon>malvids</taxon>
        <taxon>Malvales</taxon>
        <taxon>Malvaceae</taxon>
        <taxon>Grewioideae</taxon>
        <taxon>Apeibeae</taxon>
        <taxon>Corchorus</taxon>
    </lineage>
</organism>
<name>A0A1R3JVV0_9ROSI</name>
<proteinExistence type="predicted"/>
<dbReference type="AlphaFoldDB" id="A0A1R3JVV0"/>
<keyword evidence="2" id="KW-1185">Reference proteome</keyword>
<evidence type="ECO:0000313" key="2">
    <source>
        <dbReference type="Proteomes" id="UP000187203"/>
    </source>
</evidence>